<dbReference type="EMBL" id="JBHSKM010000016">
    <property type="protein sequence ID" value="MFC5216524.1"/>
    <property type="molecule type" value="Genomic_DNA"/>
</dbReference>
<dbReference type="InterPro" id="IPR032716">
    <property type="entry name" value="ACC_epsilon"/>
</dbReference>
<sequence length="95" mass="10301">MTTTPFASSLTSPVTSTFTSIEPLIRVEKGSAGPAELAALTAVLLHRVAYDACAYDARQAPAPRWNRAGTRHAAGSPVSWRSAHLRDSARRPWQR</sequence>
<evidence type="ECO:0000256" key="1">
    <source>
        <dbReference type="SAM" id="MobiDB-lite"/>
    </source>
</evidence>
<evidence type="ECO:0000313" key="3">
    <source>
        <dbReference type="Proteomes" id="UP001596263"/>
    </source>
</evidence>
<dbReference type="Proteomes" id="UP001596263">
    <property type="component" value="Unassembled WGS sequence"/>
</dbReference>
<dbReference type="Pfam" id="PF13822">
    <property type="entry name" value="ACC_epsilon"/>
    <property type="match status" value="1"/>
</dbReference>
<evidence type="ECO:0000313" key="2">
    <source>
        <dbReference type="EMBL" id="MFC5216524.1"/>
    </source>
</evidence>
<dbReference type="RefSeq" id="WP_380855685.1">
    <property type="nucleotide sequence ID" value="NZ_JBHSKM010000016.1"/>
</dbReference>
<comment type="caution">
    <text evidence="2">The sequence shown here is derived from an EMBL/GenBank/DDBJ whole genome shotgun (WGS) entry which is preliminary data.</text>
</comment>
<accession>A0ABW0CLR4</accession>
<proteinExistence type="predicted"/>
<feature type="compositionally biased region" description="Basic and acidic residues" evidence="1">
    <location>
        <begin position="84"/>
        <end position="95"/>
    </location>
</feature>
<organism evidence="2 3">
    <name type="scientific">Streptomyces coerulescens</name>
    <dbReference type="NCBI Taxonomy" id="29304"/>
    <lineage>
        <taxon>Bacteria</taxon>
        <taxon>Bacillati</taxon>
        <taxon>Actinomycetota</taxon>
        <taxon>Actinomycetes</taxon>
        <taxon>Kitasatosporales</taxon>
        <taxon>Streptomycetaceae</taxon>
        <taxon>Streptomyces</taxon>
    </lineage>
</organism>
<gene>
    <name evidence="2" type="ORF">ACFPQ9_22015</name>
</gene>
<name>A0ABW0CLR4_STRCD</name>
<feature type="region of interest" description="Disordered" evidence="1">
    <location>
        <begin position="66"/>
        <end position="95"/>
    </location>
</feature>
<protein>
    <submittedName>
        <fullName evidence="2">Acyl-CoA carboxylase subunit epsilon</fullName>
    </submittedName>
</protein>
<reference evidence="3" key="1">
    <citation type="journal article" date="2019" name="Int. J. Syst. Evol. Microbiol.">
        <title>The Global Catalogue of Microorganisms (GCM) 10K type strain sequencing project: providing services to taxonomists for standard genome sequencing and annotation.</title>
        <authorList>
            <consortium name="The Broad Institute Genomics Platform"/>
            <consortium name="The Broad Institute Genome Sequencing Center for Infectious Disease"/>
            <person name="Wu L."/>
            <person name="Ma J."/>
        </authorList>
    </citation>
    <scope>NUCLEOTIDE SEQUENCE [LARGE SCALE GENOMIC DNA]</scope>
    <source>
        <strain evidence="3">KCTC 42586</strain>
    </source>
</reference>
<keyword evidence="3" id="KW-1185">Reference proteome</keyword>